<gene>
    <name evidence="1" type="ORF">OH806_08910</name>
</gene>
<evidence type="ECO:0000313" key="1">
    <source>
        <dbReference type="EMBL" id="MCW3161381.1"/>
    </source>
</evidence>
<proteinExistence type="predicted"/>
<dbReference type="EMBL" id="JAPDHV010000003">
    <property type="protein sequence ID" value="MCW3161381.1"/>
    <property type="molecule type" value="Genomic_DNA"/>
</dbReference>
<evidence type="ECO:0008006" key="3">
    <source>
        <dbReference type="Google" id="ProtNLM"/>
    </source>
</evidence>
<accession>A0ABT3HNK9</accession>
<dbReference type="RefSeq" id="WP_264743324.1">
    <property type="nucleotide sequence ID" value="NZ_JAPDHV010000003.1"/>
</dbReference>
<protein>
    <recommendedName>
        <fullName evidence="3">RHS repeat-associated core domain-containing protein</fullName>
    </recommendedName>
</protein>
<comment type="caution">
    <text evidence="1">The sequence shown here is derived from an EMBL/GenBank/DDBJ whole genome shotgun (WGS) entry which is preliminary data.</text>
</comment>
<dbReference type="Gene3D" id="2.180.10.10">
    <property type="entry name" value="RHS repeat-associated core"/>
    <property type="match status" value="1"/>
</dbReference>
<reference evidence="1" key="1">
    <citation type="submission" date="2022-10" db="EMBL/GenBank/DDBJ databases">
        <title>Chryseobacterium babae sp. nov. isolated from the gut of the beetle Oryctes rhinoceros, and Chryseobacterium kimseyorum sp. nov., isolated from a stick insect rearing cage.</title>
        <authorList>
            <person name="Shelomi M."/>
            <person name="Han C.-J."/>
            <person name="Chen W.-M."/>
            <person name="Chen H.-K."/>
            <person name="Liaw S.-J."/>
            <person name="Muhle E."/>
            <person name="Clermont D."/>
        </authorList>
    </citation>
    <scope>NUCLEOTIDE SEQUENCE</scope>
    <source>
        <strain evidence="1">WLa1L2M3</strain>
    </source>
</reference>
<organism evidence="1 2">
    <name type="scientific">Chryseobacterium oryctis</name>
    <dbReference type="NCBI Taxonomy" id="2952618"/>
    <lineage>
        <taxon>Bacteria</taxon>
        <taxon>Pseudomonadati</taxon>
        <taxon>Bacteroidota</taxon>
        <taxon>Flavobacteriia</taxon>
        <taxon>Flavobacteriales</taxon>
        <taxon>Weeksellaceae</taxon>
        <taxon>Chryseobacterium group</taxon>
        <taxon>Chryseobacterium</taxon>
    </lineage>
</organism>
<keyword evidence="2" id="KW-1185">Reference proteome</keyword>
<dbReference type="NCBIfam" id="TIGR03696">
    <property type="entry name" value="Rhs_assc_core"/>
    <property type="match status" value="1"/>
</dbReference>
<evidence type="ECO:0000313" key="2">
    <source>
        <dbReference type="Proteomes" id="UP001163719"/>
    </source>
</evidence>
<dbReference type="InterPro" id="IPR022385">
    <property type="entry name" value="Rhs_assc_core"/>
</dbReference>
<name>A0ABT3HNK9_9FLAO</name>
<dbReference type="Proteomes" id="UP001163719">
    <property type="component" value="Unassembled WGS sequence"/>
</dbReference>
<sequence>MGTATFVTNSQSEATQFFLNLPFGETMLEQMDGSYNNPFKFNAKELDEDTGLYYYGARYYNPRLSIWYGVDPLAVYNPVMESEF</sequence>